<gene>
    <name evidence="1" type="ORF">LACBIDRAFT_318984</name>
</gene>
<dbReference type="InParanoid" id="B0D7L1"/>
<name>B0D7L1_LACBS</name>
<dbReference type="Gene3D" id="3.60.130.30">
    <property type="match status" value="1"/>
</dbReference>
<dbReference type="GeneID" id="6075266"/>
<sequence length="240" mass="26542">MAAYGPGVVNWQGNFVTLGLPCCFEALLKATVAEEARHFSQGYEIDPFGGSPLSSLNLLQAAAFKTWAPRLQSYYVDGLGKLYAHNSQLKRIFSSSVFAAASINFGPRTVCFPHKDQGNLPFGWCAITVLGSFNAKKDGHLVLRELGLVIEFPAGSTFFIPSAVITHYNTPIGRNETRYSFTQYTVGSIFRYVEHGFQKDAEFYAGLSDEEIREEHEKAAKRWELGIGMFSTLKELSGST</sequence>
<evidence type="ECO:0000313" key="2">
    <source>
        <dbReference type="Proteomes" id="UP000001194"/>
    </source>
</evidence>
<reference evidence="1 2" key="1">
    <citation type="journal article" date="2008" name="Nature">
        <title>The genome of Laccaria bicolor provides insights into mycorrhizal symbiosis.</title>
        <authorList>
            <person name="Martin F."/>
            <person name="Aerts A."/>
            <person name="Ahren D."/>
            <person name="Brun A."/>
            <person name="Danchin E.G.J."/>
            <person name="Duchaussoy F."/>
            <person name="Gibon J."/>
            <person name="Kohler A."/>
            <person name="Lindquist E."/>
            <person name="Pereda V."/>
            <person name="Salamov A."/>
            <person name="Shapiro H.J."/>
            <person name="Wuyts J."/>
            <person name="Blaudez D."/>
            <person name="Buee M."/>
            <person name="Brokstein P."/>
            <person name="Canbaeck B."/>
            <person name="Cohen D."/>
            <person name="Courty P.E."/>
            <person name="Coutinho P.M."/>
            <person name="Delaruelle C."/>
            <person name="Detter J.C."/>
            <person name="Deveau A."/>
            <person name="DiFazio S."/>
            <person name="Duplessis S."/>
            <person name="Fraissinet-Tachet L."/>
            <person name="Lucic E."/>
            <person name="Frey-Klett P."/>
            <person name="Fourrey C."/>
            <person name="Feussner I."/>
            <person name="Gay G."/>
            <person name="Grimwood J."/>
            <person name="Hoegger P.J."/>
            <person name="Jain P."/>
            <person name="Kilaru S."/>
            <person name="Labbe J."/>
            <person name="Lin Y.C."/>
            <person name="Legue V."/>
            <person name="Le Tacon F."/>
            <person name="Marmeisse R."/>
            <person name="Melayah D."/>
            <person name="Montanini B."/>
            <person name="Muratet M."/>
            <person name="Nehls U."/>
            <person name="Niculita-Hirzel H."/>
            <person name="Oudot-Le Secq M.P."/>
            <person name="Peter M."/>
            <person name="Quesneville H."/>
            <person name="Rajashekar B."/>
            <person name="Reich M."/>
            <person name="Rouhier N."/>
            <person name="Schmutz J."/>
            <person name="Yin T."/>
            <person name="Chalot M."/>
            <person name="Henrissat B."/>
            <person name="Kuees U."/>
            <person name="Lucas S."/>
            <person name="Van de Peer Y."/>
            <person name="Podila G.K."/>
            <person name="Polle A."/>
            <person name="Pukkila P.J."/>
            <person name="Richardson P.M."/>
            <person name="Rouze P."/>
            <person name="Sanders I.R."/>
            <person name="Stajich J.E."/>
            <person name="Tunlid A."/>
            <person name="Tuskan G."/>
            <person name="Grigoriev I.V."/>
        </authorList>
    </citation>
    <scope>NUCLEOTIDE SEQUENCE [LARGE SCALE GENOMIC DNA]</scope>
    <source>
        <strain evidence="2">S238N-H82 / ATCC MYA-4686</strain>
    </source>
</reference>
<organism evidence="2">
    <name type="scientific">Laccaria bicolor (strain S238N-H82 / ATCC MYA-4686)</name>
    <name type="common">Bicoloured deceiver</name>
    <name type="synonym">Laccaria laccata var. bicolor</name>
    <dbReference type="NCBI Taxonomy" id="486041"/>
    <lineage>
        <taxon>Eukaryota</taxon>
        <taxon>Fungi</taxon>
        <taxon>Dikarya</taxon>
        <taxon>Basidiomycota</taxon>
        <taxon>Agaricomycotina</taxon>
        <taxon>Agaricomycetes</taxon>
        <taxon>Agaricomycetidae</taxon>
        <taxon>Agaricales</taxon>
        <taxon>Agaricineae</taxon>
        <taxon>Hydnangiaceae</taxon>
        <taxon>Laccaria</taxon>
    </lineage>
</organism>
<dbReference type="RefSeq" id="XP_001879766.1">
    <property type="nucleotide sequence ID" value="XM_001879731.1"/>
</dbReference>
<dbReference type="Proteomes" id="UP000001194">
    <property type="component" value="Unassembled WGS sequence"/>
</dbReference>
<dbReference type="EMBL" id="DS547099">
    <property type="protein sequence ID" value="EDR09417.1"/>
    <property type="molecule type" value="Genomic_DNA"/>
</dbReference>
<keyword evidence="2" id="KW-1185">Reference proteome</keyword>
<dbReference type="AlphaFoldDB" id="B0D7L1"/>
<dbReference type="OrthoDB" id="3025143at2759"/>
<dbReference type="STRING" id="486041.B0D7L1"/>
<proteinExistence type="predicted"/>
<protein>
    <submittedName>
        <fullName evidence="1">Predicted protein</fullName>
    </submittedName>
</protein>
<dbReference type="KEGG" id="lbc:LACBIDRAFT_318984"/>
<dbReference type="HOGENOM" id="CLU_031314_2_0_1"/>
<evidence type="ECO:0000313" key="1">
    <source>
        <dbReference type="EMBL" id="EDR09417.1"/>
    </source>
</evidence>
<accession>B0D7L1</accession>